<feature type="domain" description="Phasin" evidence="1">
    <location>
        <begin position="9"/>
        <end position="108"/>
    </location>
</feature>
<dbReference type="InterPro" id="IPR014176">
    <property type="entry name" value="Phasin_subfam-3"/>
</dbReference>
<reference evidence="2 3" key="1">
    <citation type="submission" date="2022-01" db="EMBL/GenBank/DDBJ databases">
        <title>Whole genome-based taxonomy of the Shewanellaceae.</title>
        <authorList>
            <person name="Martin-Rodriguez A.J."/>
        </authorList>
    </citation>
    <scope>NUCLEOTIDE SEQUENCE [LARGE SCALE GENOMIC DNA]</scope>
    <source>
        <strain evidence="2 3">DSM 21332</strain>
    </source>
</reference>
<evidence type="ECO:0000259" key="1">
    <source>
        <dbReference type="Pfam" id="PF09361"/>
    </source>
</evidence>
<dbReference type="Proteomes" id="UP001202831">
    <property type="component" value="Unassembled WGS sequence"/>
</dbReference>
<dbReference type="RefSeq" id="WP_248937163.1">
    <property type="nucleotide sequence ID" value="NZ_JAKIKT010000005.1"/>
</dbReference>
<organism evidence="2 3">
    <name type="scientific">Shewanella corallii</name>
    <dbReference type="NCBI Taxonomy" id="560080"/>
    <lineage>
        <taxon>Bacteria</taxon>
        <taxon>Pseudomonadati</taxon>
        <taxon>Pseudomonadota</taxon>
        <taxon>Gammaproteobacteria</taxon>
        <taxon>Alteromonadales</taxon>
        <taxon>Shewanellaceae</taxon>
        <taxon>Shewanella</taxon>
    </lineage>
</organism>
<name>A0ABT0NAF6_9GAMM</name>
<sequence length="115" mass="12833">MYTDMFKMFSEQAEKSLAPYQKFNALMAKHVEQITELQVNAMKAYSELGLAQFKAASEVKDVTSLAAFNGQQMATLTKLSQQLMDDSNKIQNIAKTFKDDVDQLTTENIKAATPA</sequence>
<dbReference type="Pfam" id="PF09361">
    <property type="entry name" value="Phasin_2"/>
    <property type="match status" value="1"/>
</dbReference>
<proteinExistence type="predicted"/>
<keyword evidence="3" id="KW-1185">Reference proteome</keyword>
<dbReference type="InterPro" id="IPR018968">
    <property type="entry name" value="Phasin"/>
</dbReference>
<comment type="caution">
    <text evidence="2">The sequence shown here is derived from an EMBL/GenBank/DDBJ whole genome shotgun (WGS) entry which is preliminary data.</text>
</comment>
<evidence type="ECO:0000313" key="3">
    <source>
        <dbReference type="Proteomes" id="UP001202831"/>
    </source>
</evidence>
<accession>A0ABT0NAF6</accession>
<dbReference type="EMBL" id="JAKIKT010000005">
    <property type="protein sequence ID" value="MCL2914851.1"/>
    <property type="molecule type" value="Genomic_DNA"/>
</dbReference>
<dbReference type="NCBIfam" id="TIGR02809">
    <property type="entry name" value="phasin_3"/>
    <property type="match status" value="1"/>
</dbReference>
<protein>
    <submittedName>
        <fullName evidence="2">Phasin family protein</fullName>
    </submittedName>
</protein>
<evidence type="ECO:0000313" key="2">
    <source>
        <dbReference type="EMBL" id="MCL2914851.1"/>
    </source>
</evidence>
<gene>
    <name evidence="2" type="ORF">L2725_13870</name>
</gene>